<dbReference type="SUPFAM" id="SSF57850">
    <property type="entry name" value="RING/U-box"/>
    <property type="match status" value="1"/>
</dbReference>
<proteinExistence type="predicted"/>
<dbReference type="Proteomes" id="UP000011185">
    <property type="component" value="Unassembled WGS sequence"/>
</dbReference>
<protein>
    <submittedName>
        <fullName evidence="6">Ubiquitin---protein ligase</fullName>
        <ecNumber evidence="6">6.3.2.19</ecNumber>
    </submittedName>
</protein>
<evidence type="ECO:0000256" key="2">
    <source>
        <dbReference type="ARBA" id="ARBA00022771"/>
    </source>
</evidence>
<dbReference type="OrthoDB" id="2192876at2759"/>
<keyword evidence="1" id="KW-0479">Metal-binding</keyword>
<dbReference type="InterPro" id="IPR013083">
    <property type="entry name" value="Znf_RING/FYVE/PHD"/>
</dbReference>
<dbReference type="OMA" id="KNMGRIR"/>
<evidence type="ECO:0000313" key="6">
    <source>
        <dbReference type="EMBL" id="ELQ76310.1"/>
    </source>
</evidence>
<dbReference type="PROSITE" id="PS50089">
    <property type="entry name" value="ZF_RING_2"/>
    <property type="match status" value="1"/>
</dbReference>
<dbReference type="EMBL" id="JH993856">
    <property type="protein sequence ID" value="ELQ76310.1"/>
    <property type="molecule type" value="Genomic_DNA"/>
</dbReference>
<sequence length="298" mass="33980">MAFPDTFIPVLSTRTRIQPSYPTDLISYFLVPYSADCPICFSFHRDAVTLSCGHVYCCTCIKDAQNMVHGSDRAGLSACNGTICPVCDASSYVTVPVKFLFVEPVDEYVLMKRVQGWMEWSSDINDRVKFPFNVVYHDNNIKRADQTTGDRQLCKDMARCGIGTKKNEVMDGTGLCSDRNTDDHGTVTCKKEKRAEMNAGNTTKNMKITDGTGTYTQGDSNSSDKIRFNVIAPPTYNRRDVFYQQNDGQLLFLGLESMKTMKDLPLYIYFKIRKRFSRKNMGRIRHLDWDKEITILEF</sequence>
<dbReference type="HOGENOM" id="CLU_934423_0_0_1"/>
<keyword evidence="7" id="KW-1185">Reference proteome</keyword>
<evidence type="ECO:0000256" key="4">
    <source>
        <dbReference type="PROSITE-ProRule" id="PRU00175"/>
    </source>
</evidence>
<dbReference type="AlphaFoldDB" id="L7JYC4"/>
<dbReference type="VEuPathDB" id="MicrosporidiaDB:THOM_0711"/>
<dbReference type="InterPro" id="IPR017907">
    <property type="entry name" value="Znf_RING_CS"/>
</dbReference>
<dbReference type="STRING" id="72359.L7JYC4"/>
<evidence type="ECO:0000313" key="7">
    <source>
        <dbReference type="Proteomes" id="UP000011185"/>
    </source>
</evidence>
<evidence type="ECO:0000256" key="1">
    <source>
        <dbReference type="ARBA" id="ARBA00022723"/>
    </source>
</evidence>
<dbReference type="GO" id="GO:0008270">
    <property type="term" value="F:zinc ion binding"/>
    <property type="evidence" value="ECO:0007669"/>
    <property type="project" value="UniProtKB-KW"/>
</dbReference>
<dbReference type="PROSITE" id="PS00518">
    <property type="entry name" value="ZF_RING_1"/>
    <property type="match status" value="1"/>
</dbReference>
<dbReference type="InterPro" id="IPR001841">
    <property type="entry name" value="Znf_RING"/>
</dbReference>
<dbReference type="Gene3D" id="3.30.40.10">
    <property type="entry name" value="Zinc/RING finger domain, C3HC4 (zinc finger)"/>
    <property type="match status" value="1"/>
</dbReference>
<dbReference type="GO" id="GO:0016874">
    <property type="term" value="F:ligase activity"/>
    <property type="evidence" value="ECO:0007669"/>
    <property type="project" value="UniProtKB-KW"/>
</dbReference>
<organism evidence="6 7">
    <name type="scientific">Trachipleistophora hominis</name>
    <name type="common">Microsporidian parasite</name>
    <dbReference type="NCBI Taxonomy" id="72359"/>
    <lineage>
        <taxon>Eukaryota</taxon>
        <taxon>Fungi</taxon>
        <taxon>Fungi incertae sedis</taxon>
        <taxon>Microsporidia</taxon>
        <taxon>Pleistophoridae</taxon>
        <taxon>Trachipleistophora</taxon>
    </lineage>
</organism>
<gene>
    <name evidence="6" type="ORF">THOM_0711</name>
</gene>
<evidence type="ECO:0000256" key="3">
    <source>
        <dbReference type="ARBA" id="ARBA00022833"/>
    </source>
</evidence>
<dbReference type="SMART" id="SM00184">
    <property type="entry name" value="RING"/>
    <property type="match status" value="1"/>
</dbReference>
<dbReference type="InParanoid" id="L7JYC4"/>
<dbReference type="EC" id="6.3.2.19" evidence="6"/>
<accession>L7JYC4</accession>
<evidence type="ECO:0000259" key="5">
    <source>
        <dbReference type="PROSITE" id="PS50089"/>
    </source>
</evidence>
<keyword evidence="6" id="KW-0436">Ligase</keyword>
<feature type="domain" description="RING-type" evidence="5">
    <location>
        <begin position="37"/>
        <end position="88"/>
    </location>
</feature>
<keyword evidence="3" id="KW-0862">Zinc</keyword>
<keyword evidence="2 4" id="KW-0863">Zinc-finger</keyword>
<dbReference type="InterPro" id="IPR018957">
    <property type="entry name" value="Znf_C3HC4_RING-type"/>
</dbReference>
<name>L7JYC4_TRAHO</name>
<reference evidence="6 7" key="1">
    <citation type="journal article" date="2012" name="PLoS Pathog.">
        <title>The genome of the obligate intracellular parasite Trachipleistophora hominis: new insights into microsporidian genome dynamics and reductive evolution.</title>
        <authorList>
            <person name="Heinz E."/>
            <person name="Williams T.A."/>
            <person name="Nakjang S."/>
            <person name="Noel C.J."/>
            <person name="Swan D.C."/>
            <person name="Goldberg A.V."/>
            <person name="Harris S.R."/>
            <person name="Weinmaier T."/>
            <person name="Markert S."/>
            <person name="Becher D."/>
            <person name="Bernhardt J."/>
            <person name="Dagan T."/>
            <person name="Hacker C."/>
            <person name="Lucocq J.M."/>
            <person name="Schweder T."/>
            <person name="Rattei T."/>
            <person name="Hall N."/>
            <person name="Hirt R.P."/>
            <person name="Embley T.M."/>
        </authorList>
    </citation>
    <scope>NUCLEOTIDE SEQUENCE [LARGE SCALE GENOMIC DNA]</scope>
</reference>
<dbReference type="Pfam" id="PF00097">
    <property type="entry name" value="zf-C3HC4"/>
    <property type="match status" value="1"/>
</dbReference>